<reference evidence="1 2" key="1">
    <citation type="submission" date="2019-03" db="EMBL/GenBank/DDBJ databases">
        <title>Burkholderia cepacia outbreak.</title>
        <authorList>
            <person name="Farzana R."/>
            <person name="Walsh T.R."/>
        </authorList>
    </citation>
    <scope>NUCLEOTIDE SEQUENCE [LARGE SCALE GENOMIC DNA]</scope>
    <source>
        <strain evidence="2">d13</strain>
    </source>
</reference>
<evidence type="ECO:0000313" key="2">
    <source>
        <dbReference type="Proteomes" id="UP000298234"/>
    </source>
</evidence>
<name>A0AAX2RRB2_BURCE</name>
<accession>A0AAX2RRB2</accession>
<protein>
    <submittedName>
        <fullName evidence="1">Uncharacterized protein</fullName>
    </submittedName>
</protein>
<dbReference type="Proteomes" id="UP000298234">
    <property type="component" value="Unassembled WGS sequence"/>
</dbReference>
<proteinExistence type="predicted"/>
<comment type="caution">
    <text evidence="1">The sequence shown here is derived from an EMBL/GenBank/DDBJ whole genome shotgun (WGS) entry which is preliminary data.</text>
</comment>
<dbReference type="RefSeq" id="WP_134256190.1">
    <property type="nucleotide sequence ID" value="NZ_SNSG01000013.1"/>
</dbReference>
<dbReference type="AlphaFoldDB" id="A0AAX2RRB2"/>
<sequence length="68" mass="7437">MTEEGRQVQLREAQASLRERAAKAGKVRLEASVDAETKARLEAYGAKHKLKSMGAVLDAIASKLKVDR</sequence>
<organism evidence="1 2">
    <name type="scientific">Burkholderia cepacia</name>
    <name type="common">Pseudomonas cepacia</name>
    <dbReference type="NCBI Taxonomy" id="292"/>
    <lineage>
        <taxon>Bacteria</taxon>
        <taxon>Pseudomonadati</taxon>
        <taxon>Pseudomonadota</taxon>
        <taxon>Betaproteobacteria</taxon>
        <taxon>Burkholderiales</taxon>
        <taxon>Burkholderiaceae</taxon>
        <taxon>Burkholderia</taxon>
        <taxon>Burkholderia cepacia complex</taxon>
    </lineage>
</organism>
<gene>
    <name evidence="1" type="ORF">E3D37_15870</name>
</gene>
<evidence type="ECO:0000313" key="1">
    <source>
        <dbReference type="EMBL" id="TEU47481.1"/>
    </source>
</evidence>
<dbReference type="EMBL" id="SNSQ01000016">
    <property type="protein sequence ID" value="TEU47481.1"/>
    <property type="molecule type" value="Genomic_DNA"/>
</dbReference>